<comment type="catalytic activity">
    <reaction evidence="1 7">
        <text>a myo-inositol phosphate + H2O = myo-inositol + phosphate</text>
        <dbReference type="Rhea" id="RHEA:24056"/>
        <dbReference type="ChEBI" id="CHEBI:15377"/>
        <dbReference type="ChEBI" id="CHEBI:17268"/>
        <dbReference type="ChEBI" id="CHEBI:43474"/>
        <dbReference type="ChEBI" id="CHEBI:84139"/>
        <dbReference type="EC" id="3.1.3.25"/>
    </reaction>
</comment>
<keyword evidence="9" id="KW-1185">Reference proteome</keyword>
<keyword evidence="4 7" id="KW-0479">Metal-binding</keyword>
<evidence type="ECO:0000256" key="4">
    <source>
        <dbReference type="ARBA" id="ARBA00022723"/>
    </source>
</evidence>
<evidence type="ECO:0000256" key="7">
    <source>
        <dbReference type="RuleBase" id="RU364068"/>
    </source>
</evidence>
<evidence type="ECO:0000256" key="1">
    <source>
        <dbReference type="ARBA" id="ARBA00001033"/>
    </source>
</evidence>
<proteinExistence type="inferred from homology"/>
<sequence length="262" mass="28471">MNIPSLESLVDIVKEAAGLMVTDGFDISQKDGFANIVTSSDVAVQSFLCDRLAALLPESGFLCEEEDMNDTSRELTWIIDPIDGTANYSRGIAQCAISVALKHAADIVLGVVYLPRTGELFTARRGCGAWLNGRRITVSARPFANAVMCTALPVYHKEHTGLCSAIIRDVFMQCNDIRRFGAAAPELCYLAMGRCELYFEYMLSPWDFAAASLIVTEAGGMLAGLDGQPLTCTRQSGVIAANNKENLQKLLEVVKKKVQSSF</sequence>
<gene>
    <name evidence="8" type="ORF">HPS55_05240</name>
</gene>
<dbReference type="PROSITE" id="PS00630">
    <property type="entry name" value="IMP_2"/>
    <property type="match status" value="1"/>
</dbReference>
<dbReference type="EMBL" id="JABKKE010000006">
    <property type="protein sequence ID" value="NPE13737.1"/>
    <property type="molecule type" value="Genomic_DNA"/>
</dbReference>
<dbReference type="InterPro" id="IPR020583">
    <property type="entry name" value="Inositol_monoP_metal-BS"/>
</dbReference>
<dbReference type="CDD" id="cd01639">
    <property type="entry name" value="IMPase"/>
    <property type="match status" value="1"/>
</dbReference>
<dbReference type="RefSeq" id="WP_172177098.1">
    <property type="nucleotide sequence ID" value="NZ_CASGIA010000002.1"/>
</dbReference>
<keyword evidence="6 7" id="KW-0460">Magnesium</keyword>
<evidence type="ECO:0000256" key="2">
    <source>
        <dbReference type="ARBA" id="ARBA00001946"/>
    </source>
</evidence>
<evidence type="ECO:0000256" key="6">
    <source>
        <dbReference type="ARBA" id="ARBA00022842"/>
    </source>
</evidence>
<evidence type="ECO:0000313" key="9">
    <source>
        <dbReference type="Proteomes" id="UP001193734"/>
    </source>
</evidence>
<comment type="cofactor">
    <cofactor evidence="2 7">
        <name>Mg(2+)</name>
        <dbReference type="ChEBI" id="CHEBI:18420"/>
    </cofactor>
</comment>
<dbReference type="SUPFAM" id="SSF56655">
    <property type="entry name" value="Carbohydrate phosphatase"/>
    <property type="match status" value="1"/>
</dbReference>
<dbReference type="Gene3D" id="3.30.540.10">
    <property type="entry name" value="Fructose-1,6-Bisphosphatase, subunit A, domain 1"/>
    <property type="match status" value="1"/>
</dbReference>
<dbReference type="InterPro" id="IPR020550">
    <property type="entry name" value="Inositol_monophosphatase_CS"/>
</dbReference>
<protein>
    <recommendedName>
        <fullName evidence="7">Inositol-1-monophosphatase</fullName>
        <ecNumber evidence="7">3.1.3.25</ecNumber>
    </recommendedName>
</protein>
<keyword evidence="5 7" id="KW-0378">Hydrolase</keyword>
<dbReference type="PRINTS" id="PR00377">
    <property type="entry name" value="IMPHPHTASES"/>
</dbReference>
<dbReference type="InterPro" id="IPR000760">
    <property type="entry name" value="Inositol_monophosphatase-like"/>
</dbReference>
<name>A0ABX2ASL8_9BACT</name>
<dbReference type="Pfam" id="PF00459">
    <property type="entry name" value="Inositol_P"/>
    <property type="match status" value="1"/>
</dbReference>
<evidence type="ECO:0000313" key="8">
    <source>
        <dbReference type="EMBL" id="NPE13737.1"/>
    </source>
</evidence>
<dbReference type="PANTHER" id="PTHR20854:SF4">
    <property type="entry name" value="INOSITOL-1-MONOPHOSPHATASE-RELATED"/>
    <property type="match status" value="1"/>
</dbReference>
<dbReference type="GeneID" id="82157164"/>
<evidence type="ECO:0000256" key="5">
    <source>
        <dbReference type="ARBA" id="ARBA00022801"/>
    </source>
</evidence>
<organism evidence="8 9">
    <name type="scientific">Xylanibacter rodentium</name>
    <dbReference type="NCBI Taxonomy" id="2736289"/>
    <lineage>
        <taxon>Bacteria</taxon>
        <taxon>Pseudomonadati</taxon>
        <taxon>Bacteroidota</taxon>
        <taxon>Bacteroidia</taxon>
        <taxon>Bacteroidales</taxon>
        <taxon>Prevotellaceae</taxon>
        <taxon>Xylanibacter</taxon>
    </lineage>
</organism>
<dbReference type="PROSITE" id="PS00629">
    <property type="entry name" value="IMP_1"/>
    <property type="match status" value="1"/>
</dbReference>
<dbReference type="EC" id="3.1.3.25" evidence="7"/>
<dbReference type="PANTHER" id="PTHR20854">
    <property type="entry name" value="INOSITOL MONOPHOSPHATASE"/>
    <property type="match status" value="1"/>
</dbReference>
<comment type="similarity">
    <text evidence="3 7">Belongs to the inositol monophosphatase superfamily.</text>
</comment>
<evidence type="ECO:0000256" key="3">
    <source>
        <dbReference type="ARBA" id="ARBA00009759"/>
    </source>
</evidence>
<accession>A0ABX2ASL8</accession>
<reference evidence="8 9" key="1">
    <citation type="submission" date="2020-05" db="EMBL/GenBank/DDBJ databases">
        <title>Distinct polysaccharide utilization as determinants for interspecies competition between intestinal Prevotella spp.</title>
        <authorList>
            <person name="Galvez E.J.C."/>
            <person name="Iljazovic A."/>
            <person name="Strowig T."/>
        </authorList>
    </citation>
    <scope>NUCLEOTIDE SEQUENCE [LARGE SCALE GENOMIC DNA]</scope>
    <source>
        <strain evidence="8 9">PROD</strain>
    </source>
</reference>
<comment type="caution">
    <text evidence="8">The sequence shown here is derived from an EMBL/GenBank/DDBJ whole genome shotgun (WGS) entry which is preliminary data.</text>
</comment>
<dbReference type="Proteomes" id="UP001193734">
    <property type="component" value="Unassembled WGS sequence"/>
</dbReference>
<dbReference type="Gene3D" id="3.40.190.80">
    <property type="match status" value="1"/>
</dbReference>
<dbReference type="InterPro" id="IPR033942">
    <property type="entry name" value="IMPase"/>
</dbReference>